<proteinExistence type="predicted"/>
<dbReference type="SUPFAM" id="SSF63411">
    <property type="entry name" value="LuxS/MPP-like metallohydrolase"/>
    <property type="match status" value="1"/>
</dbReference>
<dbReference type="Proteomes" id="UP000664654">
    <property type="component" value="Unassembled WGS sequence"/>
</dbReference>
<dbReference type="GO" id="GO:0046872">
    <property type="term" value="F:metal ion binding"/>
    <property type="evidence" value="ECO:0007669"/>
    <property type="project" value="InterPro"/>
</dbReference>
<dbReference type="EMBL" id="JAFKCV010000104">
    <property type="protein sequence ID" value="MBN7827857.1"/>
    <property type="molecule type" value="Genomic_DNA"/>
</dbReference>
<organism evidence="1 2">
    <name type="scientific">Bowmanella dokdonensis</name>
    <dbReference type="NCBI Taxonomy" id="751969"/>
    <lineage>
        <taxon>Bacteria</taxon>
        <taxon>Pseudomonadati</taxon>
        <taxon>Pseudomonadota</taxon>
        <taxon>Gammaproteobacteria</taxon>
        <taxon>Alteromonadales</taxon>
        <taxon>Alteromonadaceae</taxon>
        <taxon>Bowmanella</taxon>
    </lineage>
</organism>
<dbReference type="InterPro" id="IPR011249">
    <property type="entry name" value="Metalloenz_LuxS/M16"/>
</dbReference>
<protein>
    <submittedName>
        <fullName evidence="1">Insulinase family protein</fullName>
    </submittedName>
</protein>
<name>A0A939DS84_9ALTE</name>
<dbReference type="AlphaFoldDB" id="A0A939DS84"/>
<sequence length="99" mass="11083">ISDEELSFMRLAINQKDALKYETPRAKLGFLAQILEFDLKPSFVKERSAIVDGISQAEINALAAKHLKLDEMLTVVVGDAKALKPELEKLGRKVVEFKL</sequence>
<comment type="caution">
    <text evidence="1">The sequence shown here is derived from an EMBL/GenBank/DDBJ whole genome shotgun (WGS) entry which is preliminary data.</text>
</comment>
<evidence type="ECO:0000313" key="2">
    <source>
        <dbReference type="Proteomes" id="UP000664654"/>
    </source>
</evidence>
<reference evidence="1" key="1">
    <citation type="submission" date="2021-03" db="EMBL/GenBank/DDBJ databases">
        <title>novel species isolated from a fishpond in China.</title>
        <authorList>
            <person name="Lu H."/>
            <person name="Cai Z."/>
        </authorList>
    </citation>
    <scope>NUCLEOTIDE SEQUENCE</scope>
    <source>
        <strain evidence="1">JCM 30855</strain>
    </source>
</reference>
<feature type="non-terminal residue" evidence="1">
    <location>
        <position position="1"/>
    </location>
</feature>
<evidence type="ECO:0000313" key="1">
    <source>
        <dbReference type="EMBL" id="MBN7827857.1"/>
    </source>
</evidence>
<gene>
    <name evidence="1" type="ORF">J0A66_21745</name>
</gene>
<accession>A0A939DS84</accession>
<dbReference type="Gene3D" id="3.30.830.10">
    <property type="entry name" value="Metalloenzyme, LuxS/M16 peptidase-like"/>
    <property type="match status" value="1"/>
</dbReference>
<keyword evidence="2" id="KW-1185">Reference proteome</keyword>